<name>A0A2M7SEA5_9BACT</name>
<dbReference type="EMBL" id="PFMR01000079">
    <property type="protein sequence ID" value="PIZ17856.1"/>
    <property type="molecule type" value="Genomic_DNA"/>
</dbReference>
<evidence type="ECO:0000259" key="2">
    <source>
        <dbReference type="Pfam" id="PF07715"/>
    </source>
</evidence>
<dbReference type="GO" id="GO:0044718">
    <property type="term" value="P:siderophore transmembrane transport"/>
    <property type="evidence" value="ECO:0007669"/>
    <property type="project" value="TreeGrafter"/>
</dbReference>
<feature type="non-terminal residue" evidence="3">
    <location>
        <position position="151"/>
    </location>
</feature>
<keyword evidence="1" id="KW-0998">Cell outer membrane</keyword>
<dbReference type="Proteomes" id="UP000229307">
    <property type="component" value="Unassembled WGS sequence"/>
</dbReference>
<comment type="similarity">
    <text evidence="1">Belongs to the TonB-dependent receptor family.</text>
</comment>
<comment type="subcellular location">
    <subcellularLocation>
        <location evidence="1">Cell outer membrane</location>
        <topology evidence="1">Multi-pass membrane protein</topology>
    </subcellularLocation>
</comment>
<dbReference type="PANTHER" id="PTHR30069">
    <property type="entry name" value="TONB-DEPENDENT OUTER MEMBRANE RECEPTOR"/>
    <property type="match status" value="1"/>
</dbReference>
<dbReference type="GO" id="GO:0015344">
    <property type="term" value="F:siderophore uptake transmembrane transporter activity"/>
    <property type="evidence" value="ECO:0007669"/>
    <property type="project" value="TreeGrafter"/>
</dbReference>
<dbReference type="PROSITE" id="PS52016">
    <property type="entry name" value="TONB_DEPENDENT_REC_3"/>
    <property type="match status" value="1"/>
</dbReference>
<dbReference type="Gene3D" id="2.170.130.10">
    <property type="entry name" value="TonB-dependent receptor, plug domain"/>
    <property type="match status" value="1"/>
</dbReference>
<dbReference type="InterPro" id="IPR039426">
    <property type="entry name" value="TonB-dep_rcpt-like"/>
</dbReference>
<protein>
    <submittedName>
        <fullName evidence="3">TonB-dependent receptor</fullName>
    </submittedName>
</protein>
<proteinExistence type="inferred from homology"/>
<accession>A0A2M7SEA5</accession>
<dbReference type="SUPFAM" id="SSF56935">
    <property type="entry name" value="Porins"/>
    <property type="match status" value="1"/>
</dbReference>
<keyword evidence="1" id="KW-0472">Membrane</keyword>
<dbReference type="PANTHER" id="PTHR30069:SF27">
    <property type="entry name" value="BLL4766 PROTEIN"/>
    <property type="match status" value="1"/>
</dbReference>
<keyword evidence="1" id="KW-0812">Transmembrane</keyword>
<dbReference type="AlphaFoldDB" id="A0A2M7SEA5"/>
<feature type="domain" description="TonB-dependent receptor plug" evidence="2">
    <location>
        <begin position="2"/>
        <end position="104"/>
    </location>
</feature>
<keyword evidence="3" id="KW-0675">Receptor</keyword>
<feature type="non-terminal residue" evidence="3">
    <location>
        <position position="1"/>
    </location>
</feature>
<reference evidence="4" key="1">
    <citation type="submission" date="2017-09" db="EMBL/GenBank/DDBJ databases">
        <title>Depth-based differentiation of microbial function through sediment-hosted aquifers and enrichment of novel symbionts in the deep terrestrial subsurface.</title>
        <authorList>
            <person name="Probst A.J."/>
            <person name="Ladd B."/>
            <person name="Jarett J.K."/>
            <person name="Geller-Mcgrath D.E."/>
            <person name="Sieber C.M.K."/>
            <person name="Emerson J.B."/>
            <person name="Anantharaman K."/>
            <person name="Thomas B.C."/>
            <person name="Malmstrom R."/>
            <person name="Stieglmeier M."/>
            <person name="Klingl A."/>
            <person name="Woyke T."/>
            <person name="Ryan C.M."/>
            <person name="Banfield J.F."/>
        </authorList>
    </citation>
    <scope>NUCLEOTIDE SEQUENCE [LARGE SCALE GENOMIC DNA]</scope>
</reference>
<dbReference type="Pfam" id="PF07715">
    <property type="entry name" value="Plug"/>
    <property type="match status" value="1"/>
</dbReference>
<dbReference type="InterPro" id="IPR012910">
    <property type="entry name" value="Plug_dom"/>
</dbReference>
<organism evidence="3 4">
    <name type="scientific">Candidatus Desantisbacteria bacterium CG_4_10_14_0_8_um_filter_48_22</name>
    <dbReference type="NCBI Taxonomy" id="1974543"/>
    <lineage>
        <taxon>Bacteria</taxon>
        <taxon>Candidatus Desantisiibacteriota</taxon>
    </lineage>
</organism>
<dbReference type="GO" id="GO:0009279">
    <property type="term" value="C:cell outer membrane"/>
    <property type="evidence" value="ECO:0007669"/>
    <property type="project" value="UniProtKB-SubCell"/>
</dbReference>
<evidence type="ECO:0000256" key="1">
    <source>
        <dbReference type="PROSITE-ProRule" id="PRU01360"/>
    </source>
</evidence>
<comment type="caution">
    <text evidence="3">The sequence shown here is derived from an EMBL/GenBank/DDBJ whole genome shotgun (WGS) entry which is preliminary data.</text>
</comment>
<evidence type="ECO:0000313" key="4">
    <source>
        <dbReference type="Proteomes" id="UP000229307"/>
    </source>
</evidence>
<sequence length="151" mass="15780">NITVITSDDIAASDARTIADLLRSEAGLVVRDMYGNGGQASVDIRGFGEAAGMNCVILIDGRRVNNIDISNPDISQVSLAQVEKIEVLRGGAGVLYGDNAAGGVINIITKKSKERNLSASFSANAFSGTDVRFGLGNAGEKYSYSVSGSYR</sequence>
<keyword evidence="1" id="KW-0813">Transport</keyword>
<gene>
    <name evidence="3" type="ORF">COY52_02470</name>
</gene>
<keyword evidence="1" id="KW-1134">Transmembrane beta strand</keyword>
<dbReference type="InterPro" id="IPR037066">
    <property type="entry name" value="Plug_dom_sf"/>
</dbReference>
<evidence type="ECO:0000313" key="3">
    <source>
        <dbReference type="EMBL" id="PIZ17856.1"/>
    </source>
</evidence>